<evidence type="ECO:0000256" key="1">
    <source>
        <dbReference type="ARBA" id="ARBA00004651"/>
    </source>
</evidence>
<keyword evidence="4 10" id="KW-0067">ATP-binding</keyword>
<dbReference type="PROSITE" id="PS50929">
    <property type="entry name" value="ABC_TM1F"/>
    <property type="match status" value="1"/>
</dbReference>
<feature type="domain" description="ABC transmembrane type-1" evidence="9">
    <location>
        <begin position="16"/>
        <end position="298"/>
    </location>
</feature>
<organism evidence="10 11">
    <name type="scientific">Faecousia intestinalis</name>
    <dbReference type="NCBI Taxonomy" id="3133167"/>
    <lineage>
        <taxon>Bacteria</taxon>
        <taxon>Bacillati</taxon>
        <taxon>Bacillota</taxon>
        <taxon>Clostridia</taxon>
        <taxon>Eubacteriales</taxon>
        <taxon>Oscillospiraceae</taxon>
        <taxon>Faecousia</taxon>
    </lineage>
</organism>
<evidence type="ECO:0000259" key="9">
    <source>
        <dbReference type="PROSITE" id="PS50929"/>
    </source>
</evidence>
<protein>
    <submittedName>
        <fullName evidence="10">ABC transporter ATP-binding protein</fullName>
    </submittedName>
</protein>
<gene>
    <name evidence="10" type="ORF">WMO66_05145</name>
</gene>
<evidence type="ECO:0000256" key="6">
    <source>
        <dbReference type="ARBA" id="ARBA00023136"/>
    </source>
</evidence>
<keyword evidence="3" id="KW-0547">Nucleotide-binding</keyword>
<dbReference type="PROSITE" id="PS50893">
    <property type="entry name" value="ABC_TRANSPORTER_2"/>
    <property type="match status" value="1"/>
</dbReference>
<evidence type="ECO:0000313" key="11">
    <source>
        <dbReference type="Proteomes" id="UP001491552"/>
    </source>
</evidence>
<comment type="subcellular location">
    <subcellularLocation>
        <location evidence="1">Cell membrane</location>
        <topology evidence="1">Multi-pass membrane protein</topology>
    </subcellularLocation>
</comment>
<dbReference type="SMART" id="SM00382">
    <property type="entry name" value="AAA"/>
    <property type="match status" value="1"/>
</dbReference>
<proteinExistence type="predicted"/>
<reference evidence="10 11" key="1">
    <citation type="submission" date="2024-03" db="EMBL/GenBank/DDBJ databases">
        <title>Human intestinal bacterial collection.</title>
        <authorList>
            <person name="Pauvert C."/>
            <person name="Hitch T.C.A."/>
            <person name="Clavel T."/>
        </authorList>
    </citation>
    <scope>NUCLEOTIDE SEQUENCE [LARGE SCALE GENOMIC DNA]</scope>
    <source>
        <strain evidence="10 11">CLA-AA-H192</strain>
    </source>
</reference>
<dbReference type="PROSITE" id="PS00211">
    <property type="entry name" value="ABC_TRANSPORTER_1"/>
    <property type="match status" value="1"/>
</dbReference>
<dbReference type="InterPro" id="IPR017871">
    <property type="entry name" value="ABC_transporter-like_CS"/>
</dbReference>
<dbReference type="SUPFAM" id="SSF52540">
    <property type="entry name" value="P-loop containing nucleoside triphosphate hydrolases"/>
    <property type="match status" value="1"/>
</dbReference>
<sequence length="577" mass="62669">MKKLLVYLKDYKKESILGPLFKLLEASFELLVPLVVTKIIDVGIATGDVHYIVRMVLLMVGLALIGLICSITAQYFAAKAAVGFAAGLKSALFRHIQSLSYSEMDHLGTASLITRMTSDVNQLQSGVNLVLRLFLRSPFIVFGAMVMAFTIDVRSALVFAVAIPLLSVVVFGIMLLTMPLYRRAQAGLDRLLRRTRENLSGVRVIRAFHKEAEETAQFAEENESLTRLQLFVGRISALMNPLTYVLINSAIVALIWTGAWQVERGALTQGQVVALVNYMSQILVELIKLANLIITITKAAACARRIESVFDENSSMTFPGEPAQDDPTAQDAVVFENVALRYGGAGAESLSGLSFRVRRGQTVGIIGGTGSGKSSLVNLIPRFYDATAGRILVDGVDVRDYPAGQLRSKIGIVPQKAVLFAGTIAENLRWGKEDATEAELQVALETSQAAEFVSTREGGLNAEVAQGGKNLSGGQRQRLTVARALVRDPEILILDDSASALDYATDARLRKAIRAHDANVTVFLVSQRAASIQYADQILVLDDGALVGQGTHAELLESCPVYQEIYYSQFPKEAQNA</sequence>
<dbReference type="SUPFAM" id="SSF90123">
    <property type="entry name" value="ABC transporter transmembrane region"/>
    <property type="match status" value="1"/>
</dbReference>
<feature type="transmembrane region" description="Helical" evidence="7">
    <location>
        <begin position="133"/>
        <end position="151"/>
    </location>
</feature>
<dbReference type="InterPro" id="IPR003593">
    <property type="entry name" value="AAA+_ATPase"/>
</dbReference>
<dbReference type="GO" id="GO:0005524">
    <property type="term" value="F:ATP binding"/>
    <property type="evidence" value="ECO:0007669"/>
    <property type="project" value="UniProtKB-KW"/>
</dbReference>
<evidence type="ECO:0000256" key="4">
    <source>
        <dbReference type="ARBA" id="ARBA00022840"/>
    </source>
</evidence>
<evidence type="ECO:0000256" key="2">
    <source>
        <dbReference type="ARBA" id="ARBA00022692"/>
    </source>
</evidence>
<feature type="transmembrane region" description="Helical" evidence="7">
    <location>
        <begin position="52"/>
        <end position="73"/>
    </location>
</feature>
<evidence type="ECO:0000313" key="10">
    <source>
        <dbReference type="EMBL" id="MEQ2510637.1"/>
    </source>
</evidence>
<dbReference type="InterPro" id="IPR011527">
    <property type="entry name" value="ABC1_TM_dom"/>
</dbReference>
<dbReference type="RefSeq" id="WP_349135315.1">
    <property type="nucleotide sequence ID" value="NZ_JBBMFF010000175.1"/>
</dbReference>
<keyword evidence="5 7" id="KW-1133">Transmembrane helix</keyword>
<dbReference type="InterPro" id="IPR003439">
    <property type="entry name" value="ABC_transporter-like_ATP-bd"/>
</dbReference>
<evidence type="ECO:0000256" key="5">
    <source>
        <dbReference type="ARBA" id="ARBA00022989"/>
    </source>
</evidence>
<comment type="caution">
    <text evidence="10">The sequence shown here is derived from an EMBL/GenBank/DDBJ whole genome shotgun (WGS) entry which is preliminary data.</text>
</comment>
<keyword evidence="11" id="KW-1185">Reference proteome</keyword>
<evidence type="ECO:0000256" key="3">
    <source>
        <dbReference type="ARBA" id="ARBA00022741"/>
    </source>
</evidence>
<keyword evidence="6 7" id="KW-0472">Membrane</keyword>
<dbReference type="CDD" id="cd18548">
    <property type="entry name" value="ABC_6TM_Tm287_like"/>
    <property type="match status" value="1"/>
</dbReference>
<dbReference type="InterPro" id="IPR027417">
    <property type="entry name" value="P-loop_NTPase"/>
</dbReference>
<dbReference type="PANTHER" id="PTHR43394:SF1">
    <property type="entry name" value="ATP-BINDING CASSETTE SUB-FAMILY B MEMBER 10, MITOCHONDRIAL"/>
    <property type="match status" value="1"/>
</dbReference>
<dbReference type="Pfam" id="PF00664">
    <property type="entry name" value="ABC_membrane"/>
    <property type="match status" value="1"/>
</dbReference>
<keyword evidence="2 7" id="KW-0812">Transmembrane</keyword>
<dbReference type="Gene3D" id="3.40.50.300">
    <property type="entry name" value="P-loop containing nucleotide triphosphate hydrolases"/>
    <property type="match status" value="1"/>
</dbReference>
<dbReference type="PANTHER" id="PTHR43394">
    <property type="entry name" value="ATP-DEPENDENT PERMEASE MDL1, MITOCHONDRIAL"/>
    <property type="match status" value="1"/>
</dbReference>
<dbReference type="Gene3D" id="1.20.1560.10">
    <property type="entry name" value="ABC transporter type 1, transmembrane domain"/>
    <property type="match status" value="1"/>
</dbReference>
<accession>A0ABV1G5E0</accession>
<dbReference type="EMBL" id="JBBMFF010000175">
    <property type="protein sequence ID" value="MEQ2510637.1"/>
    <property type="molecule type" value="Genomic_DNA"/>
</dbReference>
<dbReference type="Proteomes" id="UP001491552">
    <property type="component" value="Unassembled WGS sequence"/>
</dbReference>
<evidence type="ECO:0000259" key="8">
    <source>
        <dbReference type="PROSITE" id="PS50893"/>
    </source>
</evidence>
<feature type="transmembrane region" description="Helical" evidence="7">
    <location>
        <begin position="157"/>
        <end position="181"/>
    </location>
</feature>
<dbReference type="InterPro" id="IPR039421">
    <property type="entry name" value="Type_1_exporter"/>
</dbReference>
<dbReference type="InterPro" id="IPR036640">
    <property type="entry name" value="ABC1_TM_sf"/>
</dbReference>
<dbReference type="Pfam" id="PF00005">
    <property type="entry name" value="ABC_tran"/>
    <property type="match status" value="1"/>
</dbReference>
<name>A0ABV1G5E0_9FIRM</name>
<feature type="domain" description="ABC transporter" evidence="8">
    <location>
        <begin position="333"/>
        <end position="568"/>
    </location>
</feature>
<evidence type="ECO:0000256" key="7">
    <source>
        <dbReference type="SAM" id="Phobius"/>
    </source>
</evidence>